<evidence type="ECO:0000259" key="1">
    <source>
        <dbReference type="PROSITE" id="PS50943"/>
    </source>
</evidence>
<dbReference type="GO" id="GO:0003677">
    <property type="term" value="F:DNA binding"/>
    <property type="evidence" value="ECO:0007669"/>
    <property type="project" value="InterPro"/>
</dbReference>
<dbReference type="EMBL" id="BONF01000010">
    <property type="protein sequence ID" value="GIF80636.1"/>
    <property type="molecule type" value="Genomic_DNA"/>
</dbReference>
<proteinExistence type="predicted"/>
<evidence type="ECO:0000313" key="2">
    <source>
        <dbReference type="EMBL" id="GIF80636.1"/>
    </source>
</evidence>
<dbReference type="SUPFAM" id="SSF47413">
    <property type="entry name" value="lambda repressor-like DNA-binding domains"/>
    <property type="match status" value="1"/>
</dbReference>
<dbReference type="Gene3D" id="1.10.260.40">
    <property type="entry name" value="lambda repressor-like DNA-binding domains"/>
    <property type="match status" value="1"/>
</dbReference>
<keyword evidence="3" id="KW-1185">Reference proteome</keyword>
<dbReference type="PROSITE" id="PS50943">
    <property type="entry name" value="HTH_CROC1"/>
    <property type="match status" value="1"/>
</dbReference>
<dbReference type="AlphaFoldDB" id="A0A8J3NIP7"/>
<accession>A0A8J3NIP7</accession>
<feature type="domain" description="HTH cro/C1-type" evidence="1">
    <location>
        <begin position="22"/>
        <end position="76"/>
    </location>
</feature>
<dbReference type="InterPro" id="IPR001387">
    <property type="entry name" value="Cro/C1-type_HTH"/>
</dbReference>
<dbReference type="Pfam" id="PF13560">
    <property type="entry name" value="HTH_31"/>
    <property type="match status" value="1"/>
</dbReference>
<organism evidence="2 3">
    <name type="scientific">Catellatospora bangladeshensis</name>
    <dbReference type="NCBI Taxonomy" id="310355"/>
    <lineage>
        <taxon>Bacteria</taxon>
        <taxon>Bacillati</taxon>
        <taxon>Actinomycetota</taxon>
        <taxon>Actinomycetes</taxon>
        <taxon>Micromonosporales</taxon>
        <taxon>Micromonosporaceae</taxon>
        <taxon>Catellatospora</taxon>
    </lineage>
</organism>
<dbReference type="Gene3D" id="1.25.40.10">
    <property type="entry name" value="Tetratricopeptide repeat domain"/>
    <property type="match status" value="1"/>
</dbReference>
<protein>
    <recommendedName>
        <fullName evidence="1">HTH cro/C1-type domain-containing protein</fullName>
    </recommendedName>
</protein>
<gene>
    <name evidence="2" type="ORF">Cba03nite_19850</name>
</gene>
<dbReference type="CDD" id="cd00093">
    <property type="entry name" value="HTH_XRE"/>
    <property type="match status" value="1"/>
</dbReference>
<dbReference type="SMART" id="SM00530">
    <property type="entry name" value="HTH_XRE"/>
    <property type="match status" value="1"/>
</dbReference>
<dbReference type="SUPFAM" id="SSF48452">
    <property type="entry name" value="TPR-like"/>
    <property type="match status" value="1"/>
</dbReference>
<dbReference type="Proteomes" id="UP000601223">
    <property type="component" value="Unassembled WGS sequence"/>
</dbReference>
<dbReference type="RefSeq" id="WP_203744441.1">
    <property type="nucleotide sequence ID" value="NZ_BONF01000010.1"/>
</dbReference>
<dbReference type="InterPro" id="IPR011990">
    <property type="entry name" value="TPR-like_helical_dom_sf"/>
</dbReference>
<reference evidence="2 3" key="1">
    <citation type="submission" date="2021-01" db="EMBL/GenBank/DDBJ databases">
        <title>Whole genome shotgun sequence of Catellatospora bangladeshensis NBRC 107357.</title>
        <authorList>
            <person name="Komaki H."/>
            <person name="Tamura T."/>
        </authorList>
    </citation>
    <scope>NUCLEOTIDE SEQUENCE [LARGE SCALE GENOMIC DNA]</scope>
    <source>
        <strain evidence="2 3">NBRC 107357</strain>
    </source>
</reference>
<name>A0A8J3NIP7_9ACTN</name>
<dbReference type="InterPro" id="IPR010982">
    <property type="entry name" value="Lambda_DNA-bd_dom_sf"/>
</dbReference>
<comment type="caution">
    <text evidence="2">The sequence shown here is derived from an EMBL/GenBank/DDBJ whole genome shotgun (WGS) entry which is preliminary data.</text>
</comment>
<sequence length="427" mass="46724">MGQRPRELEPTRSPLHFFGAELRRLREARGLSQAGLGRLLFQHRDLVRKVETAQRMPSEEFVGRCDDVFGADGALRRMWPMLAREARLRRGGDPQGGGYRAEVSDQRALDWLLSRQRPGRRRMETQAGRHAELTLRSIRELDHACGGGAAYSAVAGVLEDAFDEVFATSPQVAAGLLELAGYEAVDIGADGLAQRHYLRALDLVTTDGDRLYGGYLVGVSLGHLALHCGDSAQAVRLAGAALHGTARQAGPGVRAVLRTALARAHARRGEERACLTALQQADADLARRCRSDEPSWLGYFGEADLADGKAHCYFDLGRYELARDEAIRALRLLPPFRVRRRAIDAALLASSLARTGDVAQACAAGRLAVAQASTTVSFRAKHRVALMMAELHPYADLPEVQDLIERVRTSMPSPAVYHLAARARTDR</sequence>
<evidence type="ECO:0000313" key="3">
    <source>
        <dbReference type="Proteomes" id="UP000601223"/>
    </source>
</evidence>